<dbReference type="GO" id="GO:0051301">
    <property type="term" value="P:cell division"/>
    <property type="evidence" value="ECO:0007669"/>
    <property type="project" value="UniProtKB-KW"/>
</dbReference>
<dbReference type="Proteomes" id="UP000216438">
    <property type="component" value="Chromosome"/>
</dbReference>
<evidence type="ECO:0000256" key="5">
    <source>
        <dbReference type="ARBA" id="ARBA00010485"/>
    </source>
</evidence>
<evidence type="ECO:0000256" key="15">
    <source>
        <dbReference type="ARBA" id="ARBA00023002"/>
    </source>
</evidence>
<keyword evidence="14 20" id="KW-0573">Peptidoglycan synthesis</keyword>
<evidence type="ECO:0000256" key="14">
    <source>
        <dbReference type="ARBA" id="ARBA00022984"/>
    </source>
</evidence>
<keyword evidence="12 20" id="KW-0521">NADP</keyword>
<comment type="similarity">
    <text evidence="5 20">Belongs to the MurB family.</text>
</comment>
<evidence type="ECO:0000256" key="18">
    <source>
        <dbReference type="ARBA" id="ARBA00031026"/>
    </source>
</evidence>
<evidence type="ECO:0000256" key="12">
    <source>
        <dbReference type="ARBA" id="ARBA00022857"/>
    </source>
</evidence>
<feature type="active site" description="Proton donor" evidence="20">
    <location>
        <position position="230"/>
    </location>
</feature>
<proteinExistence type="inferred from homology"/>
<dbReference type="GO" id="GO:0008360">
    <property type="term" value="P:regulation of cell shape"/>
    <property type="evidence" value="ECO:0007669"/>
    <property type="project" value="UniProtKB-KW"/>
</dbReference>
<dbReference type="Gene3D" id="3.90.78.10">
    <property type="entry name" value="UDP-N-acetylenolpyruvoylglucosamine reductase, C-terminal domain"/>
    <property type="match status" value="1"/>
</dbReference>
<evidence type="ECO:0000256" key="16">
    <source>
        <dbReference type="ARBA" id="ARBA00023306"/>
    </source>
</evidence>
<evidence type="ECO:0000256" key="13">
    <source>
        <dbReference type="ARBA" id="ARBA00022960"/>
    </source>
</evidence>
<comment type="function">
    <text evidence="2 20">Cell wall formation.</text>
</comment>
<dbReference type="GO" id="GO:0071555">
    <property type="term" value="P:cell wall organization"/>
    <property type="evidence" value="ECO:0007669"/>
    <property type="project" value="UniProtKB-KW"/>
</dbReference>
<keyword evidence="11 20" id="KW-0274">FAD</keyword>
<dbReference type="EMBL" id="CP016303">
    <property type="protein sequence ID" value="ASX26068.1"/>
    <property type="molecule type" value="Genomic_DNA"/>
</dbReference>
<dbReference type="OrthoDB" id="9804753at2"/>
<sequence>MMPLKSLKHLNTFSIPAHAVDVIDIDSVNTLIEAFRNTKNLKLPFIFLGSGSNVLFLEDFLGVVLLNQIKGLSYTESETDWHLHVGAGENWHELVCYTLQHNILGLENLALIPGSVGAAPIQNIGAYGVEFDQICEYVDLLDPCTADCQRLSRKDCRFGYRDSIFKHYYKTCFVIAVGIKLKKRWVPKLDYGDLKKLDPFKVTAKEIFDFVCAIRRNKLPNPLLIGNAGSFFKNPKVDRDTAALMIKNYPDLVYYPQADGTVKLAAGWLIDQCHLKGYTIGGAAVHDRQALVLINKNHASSQDILDLARHVYQKVALTFSVYLEPEVRFISAEGEINPMAVLS</sequence>
<evidence type="ECO:0000313" key="22">
    <source>
        <dbReference type="Proteomes" id="UP000216438"/>
    </source>
</evidence>
<comment type="cofactor">
    <cofactor evidence="1 20">
        <name>FAD</name>
        <dbReference type="ChEBI" id="CHEBI:57692"/>
    </cofactor>
</comment>
<evidence type="ECO:0000256" key="17">
    <source>
        <dbReference type="ARBA" id="ARBA00023316"/>
    </source>
</evidence>
<dbReference type="PROSITE" id="PS51387">
    <property type="entry name" value="FAD_PCMH"/>
    <property type="match status" value="1"/>
</dbReference>
<dbReference type="NCBIfam" id="NF000755">
    <property type="entry name" value="PRK00046.1"/>
    <property type="match status" value="1"/>
</dbReference>
<evidence type="ECO:0000256" key="6">
    <source>
        <dbReference type="ARBA" id="ARBA00012518"/>
    </source>
</evidence>
<evidence type="ECO:0000256" key="8">
    <source>
        <dbReference type="ARBA" id="ARBA00022490"/>
    </source>
</evidence>
<dbReference type="RefSeq" id="WP_016856960.1">
    <property type="nucleotide sequence ID" value="NZ_CP016303.1"/>
</dbReference>
<evidence type="ECO:0000256" key="2">
    <source>
        <dbReference type="ARBA" id="ARBA00003921"/>
    </source>
</evidence>
<dbReference type="PANTHER" id="PTHR21071:SF4">
    <property type="entry name" value="UDP-N-ACETYLENOLPYRUVOYLGLUCOSAMINE REDUCTASE"/>
    <property type="match status" value="1"/>
</dbReference>
<feature type="active site" evidence="20">
    <location>
        <position position="326"/>
    </location>
</feature>
<dbReference type="UniPathway" id="UPA00219"/>
<dbReference type="GO" id="GO:0071949">
    <property type="term" value="F:FAD binding"/>
    <property type="evidence" value="ECO:0007669"/>
    <property type="project" value="InterPro"/>
</dbReference>
<dbReference type="EC" id="1.3.1.98" evidence="6 20"/>
<keyword evidence="16 20" id="KW-0131">Cell cycle</keyword>
<dbReference type="HAMAP" id="MF_00037">
    <property type="entry name" value="MurB"/>
    <property type="match status" value="1"/>
</dbReference>
<reference evidence="21 22" key="2">
    <citation type="submission" date="2017-09" db="EMBL/GenBank/DDBJ databases">
        <title>The genome of whitefly Bemisia tabaci, a global crop pest, provides novel insights into virus transmission, host adaptation and insecticide resistance.</title>
        <authorList>
            <person name="Kaur N."/>
            <person name="Kliot A."/>
            <person name="Pinheiro P.V."/>
            <person name="Luan J."/>
            <person name="Zheng Y."/>
            <person name="Liu W."/>
            <person name="Sun H."/>
            <person name="Yang X."/>
            <person name="Xu Y."/>
            <person name="Luo Y."/>
            <person name="Kruse A."/>
            <person name="Fisher T.W."/>
            <person name="Nelson D.R."/>
            <person name="Elimelech M."/>
            <person name="MacCoss M."/>
            <person name="Johnson R."/>
            <person name="Cohen E."/>
            <person name="Hunter W.B."/>
            <person name="Brown J.K."/>
            <person name="Jander G."/>
            <person name="Cilia M."/>
            <person name="Douglas A.E."/>
            <person name="Ghanim M."/>
            <person name="Simmons A.M."/>
            <person name="Wintermantel W.M."/>
            <person name="Ling K.-S."/>
            <person name="Fei Z."/>
        </authorList>
    </citation>
    <scope>NUCLEOTIDE SEQUENCE [LARGE SCALE GENOMIC DNA]</scope>
    <source>
        <strain evidence="21 22">MEAM1</strain>
    </source>
</reference>
<evidence type="ECO:0000256" key="9">
    <source>
        <dbReference type="ARBA" id="ARBA00022618"/>
    </source>
</evidence>
<gene>
    <name evidence="20" type="primary">murB</name>
    <name evidence="21" type="ORF">BA171_02835</name>
</gene>
<keyword evidence="10 20" id="KW-0285">Flavoprotein</keyword>
<dbReference type="InterPro" id="IPR036318">
    <property type="entry name" value="FAD-bd_PCMH-like_sf"/>
</dbReference>
<dbReference type="InterPro" id="IPR016166">
    <property type="entry name" value="FAD-bd_PCMH"/>
</dbReference>
<organism evidence="21 22">
    <name type="scientific">Candidatus Hamiltonella defensa</name>
    <name type="common">Bemisia tabaci</name>
    <dbReference type="NCBI Taxonomy" id="672795"/>
    <lineage>
        <taxon>Bacteria</taxon>
        <taxon>Pseudomonadati</taxon>
        <taxon>Pseudomonadota</taxon>
        <taxon>Gammaproteobacteria</taxon>
        <taxon>Enterobacterales</taxon>
        <taxon>Enterobacteriaceae</taxon>
        <taxon>aphid secondary symbionts</taxon>
        <taxon>Candidatus Williamhamiltonella</taxon>
    </lineage>
</organism>
<dbReference type="NCBIfam" id="TIGR00179">
    <property type="entry name" value="murB"/>
    <property type="match status" value="1"/>
</dbReference>
<dbReference type="GO" id="GO:0009252">
    <property type="term" value="P:peptidoglycan biosynthetic process"/>
    <property type="evidence" value="ECO:0007669"/>
    <property type="project" value="UniProtKB-UniRule"/>
</dbReference>
<dbReference type="SUPFAM" id="SSF56176">
    <property type="entry name" value="FAD-binding/transporter-associated domain-like"/>
    <property type="match status" value="1"/>
</dbReference>
<dbReference type="InterPro" id="IPR011601">
    <property type="entry name" value="MurB_C"/>
</dbReference>
<evidence type="ECO:0000256" key="10">
    <source>
        <dbReference type="ARBA" id="ARBA00022630"/>
    </source>
</evidence>
<evidence type="ECO:0000256" key="3">
    <source>
        <dbReference type="ARBA" id="ARBA00004496"/>
    </source>
</evidence>
<evidence type="ECO:0000256" key="1">
    <source>
        <dbReference type="ARBA" id="ARBA00001974"/>
    </source>
</evidence>
<dbReference type="GO" id="GO:0005829">
    <property type="term" value="C:cytosol"/>
    <property type="evidence" value="ECO:0007669"/>
    <property type="project" value="TreeGrafter"/>
</dbReference>
<reference evidence="22" key="1">
    <citation type="submission" date="2016-06" db="EMBL/GenBank/DDBJ databases">
        <authorList>
            <person name="Chen W."/>
            <person name="Hasegawa D.K."/>
        </authorList>
    </citation>
    <scope>NUCLEOTIDE SEQUENCE [LARGE SCALE GENOMIC DNA]</scope>
    <source>
        <strain evidence="22">MEAM1</strain>
    </source>
</reference>
<comment type="pathway">
    <text evidence="4 20">Cell wall biogenesis; peptidoglycan biosynthesis.</text>
</comment>
<dbReference type="PANTHER" id="PTHR21071">
    <property type="entry name" value="UDP-N-ACETYLENOLPYRUVOYLGLUCOSAMINE REDUCTASE"/>
    <property type="match status" value="1"/>
</dbReference>
<keyword evidence="13 20" id="KW-0133">Cell shape</keyword>
<keyword evidence="15 20" id="KW-0560">Oxidoreductase</keyword>
<dbReference type="Pfam" id="PF01565">
    <property type="entry name" value="FAD_binding_4"/>
    <property type="match status" value="1"/>
</dbReference>
<comment type="subcellular location">
    <subcellularLocation>
        <location evidence="3 20">Cytoplasm</location>
    </subcellularLocation>
</comment>
<dbReference type="Gene3D" id="3.30.43.10">
    <property type="entry name" value="Uridine Diphospho-n-acetylenolpyruvylglucosamine Reductase, domain 2"/>
    <property type="match status" value="1"/>
</dbReference>
<dbReference type="SUPFAM" id="SSF56194">
    <property type="entry name" value="Uridine diphospho-N-Acetylenolpyruvylglucosamine reductase, MurB, C-terminal domain"/>
    <property type="match status" value="1"/>
</dbReference>
<dbReference type="AlphaFoldDB" id="A0A249DX04"/>
<evidence type="ECO:0000256" key="7">
    <source>
        <dbReference type="ARBA" id="ARBA00015188"/>
    </source>
</evidence>
<accession>A0A249DX04</accession>
<keyword evidence="9 20" id="KW-0132">Cell division</keyword>
<dbReference type="InterPro" id="IPR006094">
    <property type="entry name" value="Oxid_FAD_bind_N"/>
</dbReference>
<name>A0A249DX04_9ENTR</name>
<feature type="active site" evidence="20">
    <location>
        <position position="161"/>
    </location>
</feature>
<dbReference type="GO" id="GO:0008762">
    <property type="term" value="F:UDP-N-acetylmuramate dehydrogenase activity"/>
    <property type="evidence" value="ECO:0007669"/>
    <property type="project" value="UniProtKB-UniRule"/>
</dbReference>
<evidence type="ECO:0000256" key="11">
    <source>
        <dbReference type="ARBA" id="ARBA00022827"/>
    </source>
</evidence>
<dbReference type="InterPro" id="IPR016167">
    <property type="entry name" value="FAD-bd_PCMH_sub1"/>
</dbReference>
<keyword evidence="17 20" id="KW-0961">Cell wall biogenesis/degradation</keyword>
<dbReference type="InterPro" id="IPR016169">
    <property type="entry name" value="FAD-bd_PCMH_sub2"/>
</dbReference>
<evidence type="ECO:0000256" key="20">
    <source>
        <dbReference type="HAMAP-Rule" id="MF_00037"/>
    </source>
</evidence>
<dbReference type="Pfam" id="PF02873">
    <property type="entry name" value="MurB_C"/>
    <property type="match status" value="1"/>
</dbReference>
<dbReference type="InterPro" id="IPR003170">
    <property type="entry name" value="MurB"/>
</dbReference>
<protein>
    <recommendedName>
        <fullName evidence="7 20">UDP-N-acetylenolpyruvoylglucosamine reductase</fullName>
        <ecNumber evidence="6 20">1.3.1.98</ecNumber>
    </recommendedName>
    <alternativeName>
        <fullName evidence="18 20">UDP-N-acetylmuramate dehydrogenase</fullName>
    </alternativeName>
</protein>
<evidence type="ECO:0000256" key="19">
    <source>
        <dbReference type="ARBA" id="ARBA00048914"/>
    </source>
</evidence>
<evidence type="ECO:0000256" key="4">
    <source>
        <dbReference type="ARBA" id="ARBA00004752"/>
    </source>
</evidence>
<keyword evidence="8 20" id="KW-0963">Cytoplasm</keyword>
<comment type="catalytic activity">
    <reaction evidence="19 20">
        <text>UDP-N-acetyl-alpha-D-muramate + NADP(+) = UDP-N-acetyl-3-O-(1-carboxyvinyl)-alpha-D-glucosamine + NADPH + H(+)</text>
        <dbReference type="Rhea" id="RHEA:12248"/>
        <dbReference type="ChEBI" id="CHEBI:15378"/>
        <dbReference type="ChEBI" id="CHEBI:57783"/>
        <dbReference type="ChEBI" id="CHEBI:58349"/>
        <dbReference type="ChEBI" id="CHEBI:68483"/>
        <dbReference type="ChEBI" id="CHEBI:70757"/>
        <dbReference type="EC" id="1.3.1.98"/>
    </reaction>
</comment>
<dbReference type="Gene3D" id="3.30.465.10">
    <property type="match status" value="1"/>
</dbReference>
<dbReference type="InterPro" id="IPR036635">
    <property type="entry name" value="MurB_C_sf"/>
</dbReference>
<evidence type="ECO:0000313" key="21">
    <source>
        <dbReference type="EMBL" id="ASX26068.1"/>
    </source>
</evidence>